<dbReference type="PROSITE" id="PS50885">
    <property type="entry name" value="HAMP"/>
    <property type="match status" value="1"/>
</dbReference>
<evidence type="ECO:0000256" key="11">
    <source>
        <dbReference type="SAM" id="Phobius"/>
    </source>
</evidence>
<feature type="transmembrane region" description="Helical" evidence="11">
    <location>
        <begin position="20"/>
        <end position="41"/>
    </location>
</feature>
<dbReference type="PANTHER" id="PTHR45436:SF5">
    <property type="entry name" value="SENSOR HISTIDINE KINASE TRCS"/>
    <property type="match status" value="1"/>
</dbReference>
<dbReference type="Pfam" id="PF00672">
    <property type="entry name" value="HAMP"/>
    <property type="match status" value="1"/>
</dbReference>
<dbReference type="PANTHER" id="PTHR45436">
    <property type="entry name" value="SENSOR HISTIDINE KINASE YKOH"/>
    <property type="match status" value="1"/>
</dbReference>
<dbReference type="SMART" id="SM00388">
    <property type="entry name" value="HisKA"/>
    <property type="match status" value="1"/>
</dbReference>
<dbReference type="Proteomes" id="UP001500393">
    <property type="component" value="Unassembled WGS sequence"/>
</dbReference>
<keyword evidence="10 11" id="KW-0472">Membrane</keyword>
<dbReference type="InterPro" id="IPR005467">
    <property type="entry name" value="His_kinase_dom"/>
</dbReference>
<evidence type="ECO:0000259" key="12">
    <source>
        <dbReference type="PROSITE" id="PS50109"/>
    </source>
</evidence>
<evidence type="ECO:0000313" key="15">
    <source>
        <dbReference type="Proteomes" id="UP001500393"/>
    </source>
</evidence>
<dbReference type="SUPFAM" id="SSF47384">
    <property type="entry name" value="Homodimeric domain of signal transducing histidine kinase"/>
    <property type="match status" value="1"/>
</dbReference>
<dbReference type="SUPFAM" id="SSF158472">
    <property type="entry name" value="HAMP domain-like"/>
    <property type="match status" value="1"/>
</dbReference>
<dbReference type="Pfam" id="PF00512">
    <property type="entry name" value="HisKA"/>
    <property type="match status" value="1"/>
</dbReference>
<protein>
    <recommendedName>
        <fullName evidence="3">histidine kinase</fullName>
        <ecNumber evidence="3">2.7.13.3</ecNumber>
    </recommendedName>
</protein>
<keyword evidence="5" id="KW-0808">Transferase</keyword>
<dbReference type="SMART" id="SM00304">
    <property type="entry name" value="HAMP"/>
    <property type="match status" value="1"/>
</dbReference>
<dbReference type="InterPro" id="IPR003660">
    <property type="entry name" value="HAMP_dom"/>
</dbReference>
<evidence type="ECO:0000256" key="7">
    <source>
        <dbReference type="ARBA" id="ARBA00022777"/>
    </source>
</evidence>
<keyword evidence="15" id="KW-1185">Reference proteome</keyword>
<keyword evidence="7 14" id="KW-0418">Kinase</keyword>
<dbReference type="InterPro" id="IPR004358">
    <property type="entry name" value="Sig_transdc_His_kin-like_C"/>
</dbReference>
<evidence type="ECO:0000256" key="10">
    <source>
        <dbReference type="ARBA" id="ARBA00023136"/>
    </source>
</evidence>
<evidence type="ECO:0000259" key="13">
    <source>
        <dbReference type="PROSITE" id="PS50885"/>
    </source>
</evidence>
<dbReference type="InterPro" id="IPR003594">
    <property type="entry name" value="HATPase_dom"/>
</dbReference>
<keyword evidence="6 11" id="KW-0812">Transmembrane</keyword>
<comment type="caution">
    <text evidence="14">The sequence shown here is derived from an EMBL/GenBank/DDBJ whole genome shotgun (WGS) entry which is preliminary data.</text>
</comment>
<gene>
    <name evidence="14" type="primary">vanS-Sc</name>
    <name evidence="14" type="ORF">GCM10009789_71860</name>
</gene>
<dbReference type="InterPro" id="IPR036890">
    <property type="entry name" value="HATPase_C_sf"/>
</dbReference>
<dbReference type="EMBL" id="BAAAOS010000056">
    <property type="protein sequence ID" value="GAA1607161.1"/>
    <property type="molecule type" value="Genomic_DNA"/>
</dbReference>
<dbReference type="InterPro" id="IPR036097">
    <property type="entry name" value="HisK_dim/P_sf"/>
</dbReference>
<dbReference type="Pfam" id="PF02518">
    <property type="entry name" value="HATPase_c"/>
    <property type="match status" value="1"/>
</dbReference>
<organism evidence="14 15">
    <name type="scientific">Kribbella sancticallisti</name>
    <dbReference type="NCBI Taxonomy" id="460087"/>
    <lineage>
        <taxon>Bacteria</taxon>
        <taxon>Bacillati</taxon>
        <taxon>Actinomycetota</taxon>
        <taxon>Actinomycetes</taxon>
        <taxon>Propionibacteriales</taxon>
        <taxon>Kribbellaceae</taxon>
        <taxon>Kribbella</taxon>
    </lineage>
</organism>
<evidence type="ECO:0000256" key="4">
    <source>
        <dbReference type="ARBA" id="ARBA00022553"/>
    </source>
</evidence>
<comment type="catalytic activity">
    <reaction evidence="1">
        <text>ATP + protein L-histidine = ADP + protein N-phospho-L-histidine.</text>
        <dbReference type="EC" id="2.7.13.3"/>
    </reaction>
</comment>
<dbReference type="InterPro" id="IPR050428">
    <property type="entry name" value="TCS_sensor_his_kinase"/>
</dbReference>
<dbReference type="PROSITE" id="PS50109">
    <property type="entry name" value="HIS_KIN"/>
    <property type="match status" value="1"/>
</dbReference>
<dbReference type="EC" id="2.7.13.3" evidence="3"/>
<evidence type="ECO:0000256" key="9">
    <source>
        <dbReference type="ARBA" id="ARBA00023012"/>
    </source>
</evidence>
<evidence type="ECO:0000256" key="3">
    <source>
        <dbReference type="ARBA" id="ARBA00012438"/>
    </source>
</evidence>
<keyword evidence="8 11" id="KW-1133">Transmembrane helix</keyword>
<reference evidence="14 15" key="1">
    <citation type="journal article" date="2019" name="Int. J. Syst. Evol. Microbiol.">
        <title>The Global Catalogue of Microorganisms (GCM) 10K type strain sequencing project: providing services to taxonomists for standard genome sequencing and annotation.</title>
        <authorList>
            <consortium name="The Broad Institute Genomics Platform"/>
            <consortium name="The Broad Institute Genome Sequencing Center for Infectious Disease"/>
            <person name="Wu L."/>
            <person name="Ma J."/>
        </authorList>
    </citation>
    <scope>NUCLEOTIDE SEQUENCE [LARGE SCALE GENOMIC DNA]</scope>
    <source>
        <strain evidence="14 15">JCM 14969</strain>
    </source>
</reference>
<dbReference type="GO" id="GO:0016301">
    <property type="term" value="F:kinase activity"/>
    <property type="evidence" value="ECO:0007669"/>
    <property type="project" value="UniProtKB-KW"/>
</dbReference>
<dbReference type="RefSeq" id="WP_344221190.1">
    <property type="nucleotide sequence ID" value="NZ_BAAAOS010000056.1"/>
</dbReference>
<feature type="transmembrane region" description="Helical" evidence="11">
    <location>
        <begin position="73"/>
        <end position="93"/>
    </location>
</feature>
<dbReference type="Gene3D" id="1.10.287.130">
    <property type="match status" value="1"/>
</dbReference>
<keyword evidence="4" id="KW-0597">Phosphoprotein</keyword>
<dbReference type="Gene3D" id="3.30.565.10">
    <property type="entry name" value="Histidine kinase-like ATPase, C-terminal domain"/>
    <property type="match status" value="1"/>
</dbReference>
<evidence type="ECO:0000313" key="14">
    <source>
        <dbReference type="EMBL" id="GAA1607161.1"/>
    </source>
</evidence>
<evidence type="ECO:0000256" key="6">
    <source>
        <dbReference type="ARBA" id="ARBA00022692"/>
    </source>
</evidence>
<proteinExistence type="predicted"/>
<feature type="domain" description="HAMP" evidence="13">
    <location>
        <begin position="94"/>
        <end position="147"/>
    </location>
</feature>
<dbReference type="PRINTS" id="PR00344">
    <property type="entry name" value="BCTRLSENSOR"/>
</dbReference>
<dbReference type="CDD" id="cd06225">
    <property type="entry name" value="HAMP"/>
    <property type="match status" value="1"/>
</dbReference>
<dbReference type="SMART" id="SM00387">
    <property type="entry name" value="HATPase_c"/>
    <property type="match status" value="1"/>
</dbReference>
<evidence type="ECO:0000256" key="8">
    <source>
        <dbReference type="ARBA" id="ARBA00022989"/>
    </source>
</evidence>
<evidence type="ECO:0000256" key="1">
    <source>
        <dbReference type="ARBA" id="ARBA00000085"/>
    </source>
</evidence>
<comment type="subcellular location">
    <subcellularLocation>
        <location evidence="2">Cell membrane</location>
    </subcellularLocation>
</comment>
<dbReference type="InterPro" id="IPR003661">
    <property type="entry name" value="HisK_dim/P_dom"/>
</dbReference>
<dbReference type="CDD" id="cd00082">
    <property type="entry name" value="HisKA"/>
    <property type="match status" value="1"/>
</dbReference>
<evidence type="ECO:0000256" key="5">
    <source>
        <dbReference type="ARBA" id="ARBA00022679"/>
    </source>
</evidence>
<dbReference type="SUPFAM" id="SSF55874">
    <property type="entry name" value="ATPase domain of HSP90 chaperone/DNA topoisomerase II/histidine kinase"/>
    <property type="match status" value="1"/>
</dbReference>
<feature type="domain" description="Histidine kinase" evidence="12">
    <location>
        <begin position="155"/>
        <end position="365"/>
    </location>
</feature>
<keyword evidence="9" id="KW-0902">Two-component regulatory system</keyword>
<dbReference type="CDD" id="cd00075">
    <property type="entry name" value="HATPase"/>
    <property type="match status" value="1"/>
</dbReference>
<dbReference type="Gene3D" id="6.10.340.10">
    <property type="match status" value="1"/>
</dbReference>
<sequence length="378" mass="40322">MSEPLVTWRPRLTVRLRLTLSYAALLVIAGAVIAVVIYAVMRFVPNYPLTAANPRDEGPVATRGEILGTIVELSAYALALLAVVGMAAGWIIAGRMLRPLQEITAAARLAASGSLDHRIGLGGVKDEFTDLSDTFDDMLERLQRSFDQYRRFAANASHELRTPHAVMKTMLEVAIADPDHQDVRELARRLHETNQRGIDIVEALLSLAALNNRTVELTPVDLAAVVRWAAKDVQPEADETGVTVSAALADSVVQGNEVLLRQLATNLLQNAIRHGSGSVTVALTPRGVLTVSNPGPILDPAKLSTFTEPFTRSARLANRQPGRAAGHGLGLALVSAIVEAHHGTLDLTANPAGGLIVTVTLPPESDGEVTSARERIAG</sequence>
<accession>A0ABN2EHA3</accession>
<evidence type="ECO:0000256" key="2">
    <source>
        <dbReference type="ARBA" id="ARBA00004236"/>
    </source>
</evidence>
<name>A0ABN2EHA3_9ACTN</name>